<feature type="compositionally biased region" description="Low complexity" evidence="1">
    <location>
        <begin position="17"/>
        <end position="30"/>
    </location>
</feature>
<evidence type="ECO:0000313" key="2">
    <source>
        <dbReference type="EMBL" id="KAL1876234.1"/>
    </source>
</evidence>
<organism evidence="2 3">
    <name type="scientific">Diaporthe australafricana</name>
    <dbReference type="NCBI Taxonomy" id="127596"/>
    <lineage>
        <taxon>Eukaryota</taxon>
        <taxon>Fungi</taxon>
        <taxon>Dikarya</taxon>
        <taxon>Ascomycota</taxon>
        <taxon>Pezizomycotina</taxon>
        <taxon>Sordariomycetes</taxon>
        <taxon>Sordariomycetidae</taxon>
        <taxon>Diaporthales</taxon>
        <taxon>Diaporthaceae</taxon>
        <taxon>Diaporthe</taxon>
    </lineage>
</organism>
<feature type="compositionally biased region" description="Polar residues" evidence="1">
    <location>
        <begin position="70"/>
        <end position="85"/>
    </location>
</feature>
<name>A0ABR3XJU8_9PEZI</name>
<feature type="compositionally biased region" description="Polar residues" evidence="1">
    <location>
        <begin position="94"/>
        <end position="120"/>
    </location>
</feature>
<gene>
    <name evidence="2" type="ORF">Daus18300_002862</name>
</gene>
<dbReference type="EMBL" id="JAWRVE010000017">
    <property type="protein sequence ID" value="KAL1876234.1"/>
    <property type="molecule type" value="Genomic_DNA"/>
</dbReference>
<evidence type="ECO:0000256" key="1">
    <source>
        <dbReference type="SAM" id="MobiDB-lite"/>
    </source>
</evidence>
<feature type="compositionally biased region" description="Pro residues" evidence="1">
    <location>
        <begin position="39"/>
        <end position="48"/>
    </location>
</feature>
<dbReference type="Proteomes" id="UP001583177">
    <property type="component" value="Unassembled WGS sequence"/>
</dbReference>
<reference evidence="2 3" key="1">
    <citation type="journal article" date="2024" name="IMA Fungus">
        <title>IMA Genome - F19 : A genome assembly and annotation guide to empower mycologists, including annotated draft genome sequences of Ceratocystis pirilliformis, Diaporthe australafricana, Fusarium ophioides, Paecilomyces lecythidis, and Sporothrix stenoceras.</title>
        <authorList>
            <person name="Aylward J."/>
            <person name="Wilson A.M."/>
            <person name="Visagie C.M."/>
            <person name="Spraker J."/>
            <person name="Barnes I."/>
            <person name="Buitendag C."/>
            <person name="Ceriani C."/>
            <person name="Del Mar Angel L."/>
            <person name="du Plessis D."/>
            <person name="Fuchs T."/>
            <person name="Gasser K."/>
            <person name="Kramer D."/>
            <person name="Li W."/>
            <person name="Munsamy K."/>
            <person name="Piso A."/>
            <person name="Price J.L."/>
            <person name="Sonnekus B."/>
            <person name="Thomas C."/>
            <person name="van der Nest A."/>
            <person name="van Dijk A."/>
            <person name="van Heerden A."/>
            <person name="van Vuuren N."/>
            <person name="Yilmaz N."/>
            <person name="Duong T.A."/>
            <person name="van der Merwe N.A."/>
            <person name="Wingfield M.J."/>
            <person name="Wingfield B.D."/>
        </authorList>
    </citation>
    <scope>NUCLEOTIDE SEQUENCE [LARGE SCALE GENOMIC DNA]</scope>
    <source>
        <strain evidence="2 3">CMW 18300</strain>
    </source>
</reference>
<keyword evidence="3" id="KW-1185">Reference proteome</keyword>
<proteinExistence type="predicted"/>
<sequence>MSSPAGETKGIFNFIRTTKPLIKPTTPTSPRARGGPAFEGPPTPPRTPRTPRNLPSQTPTPNHRLPETPASASVPGNTSPTSPQSKDILAPPKSRSSVSKASRPRGSTITGETKKSQSTVVGHKVPKATVARVSTIIRVINKIRKDETQRNDEESKSWPLSPDELDYLISRIQRNRDKELPEYFNEQLR</sequence>
<comment type="caution">
    <text evidence="2">The sequence shown here is derived from an EMBL/GenBank/DDBJ whole genome shotgun (WGS) entry which is preliminary data.</text>
</comment>
<protein>
    <submittedName>
        <fullName evidence="2">Uncharacterized protein</fullName>
    </submittedName>
</protein>
<evidence type="ECO:0000313" key="3">
    <source>
        <dbReference type="Proteomes" id="UP001583177"/>
    </source>
</evidence>
<accession>A0ABR3XJU8</accession>
<feature type="region of interest" description="Disordered" evidence="1">
    <location>
        <begin position="1"/>
        <end position="129"/>
    </location>
</feature>